<evidence type="ECO:0000313" key="2">
    <source>
        <dbReference type="EMBL" id="MPN56826.1"/>
    </source>
</evidence>
<gene>
    <name evidence="2" type="ORF">SDC9_204519</name>
</gene>
<keyword evidence="1" id="KW-0472">Membrane</keyword>
<evidence type="ECO:0000256" key="1">
    <source>
        <dbReference type="SAM" id="Phobius"/>
    </source>
</evidence>
<keyword evidence="1" id="KW-1133">Transmembrane helix</keyword>
<name>A0A645J049_9ZZZZ</name>
<reference evidence="2" key="1">
    <citation type="submission" date="2019-08" db="EMBL/GenBank/DDBJ databases">
        <authorList>
            <person name="Kucharzyk K."/>
            <person name="Murdoch R.W."/>
            <person name="Higgins S."/>
            <person name="Loffler F."/>
        </authorList>
    </citation>
    <scope>NUCLEOTIDE SEQUENCE</scope>
</reference>
<dbReference type="AlphaFoldDB" id="A0A645J049"/>
<comment type="caution">
    <text evidence="2">The sequence shown here is derived from an EMBL/GenBank/DDBJ whole genome shotgun (WGS) entry which is preliminary data.</text>
</comment>
<feature type="transmembrane region" description="Helical" evidence="1">
    <location>
        <begin position="89"/>
        <end position="107"/>
    </location>
</feature>
<keyword evidence="1" id="KW-0812">Transmembrane</keyword>
<protein>
    <submittedName>
        <fullName evidence="2">Uncharacterized protein</fullName>
    </submittedName>
</protein>
<proteinExistence type="predicted"/>
<organism evidence="2">
    <name type="scientific">bioreactor metagenome</name>
    <dbReference type="NCBI Taxonomy" id="1076179"/>
    <lineage>
        <taxon>unclassified sequences</taxon>
        <taxon>metagenomes</taxon>
        <taxon>ecological metagenomes</taxon>
    </lineage>
</organism>
<accession>A0A645J049</accession>
<dbReference type="EMBL" id="VSSQ01127625">
    <property type="protein sequence ID" value="MPN56826.1"/>
    <property type="molecule type" value="Genomic_DNA"/>
</dbReference>
<sequence>MQPFFHSFFGGTARYNVKACPFLNNYDIVHCLGCFFASKHKTGLDRHGRFLSCGHPYEIAVSIFKIGFCGVFVGIHLNEFPGVILKPFIFFHGFVCGHKLYIFILLGRMRDCIIQNKHTA</sequence>